<name>A0A9Q3ERI0_9BASI</name>
<comment type="caution">
    <text evidence="1">The sequence shown here is derived from an EMBL/GenBank/DDBJ whole genome shotgun (WGS) entry which is preliminary data.</text>
</comment>
<proteinExistence type="predicted"/>
<dbReference type="AlphaFoldDB" id="A0A9Q3ERI0"/>
<dbReference type="Proteomes" id="UP000765509">
    <property type="component" value="Unassembled WGS sequence"/>
</dbReference>
<accession>A0A9Q3ERI0</accession>
<gene>
    <name evidence="1" type="ORF">O181_062017</name>
</gene>
<dbReference type="EMBL" id="AVOT02029458">
    <property type="protein sequence ID" value="MBW0522302.1"/>
    <property type="molecule type" value="Genomic_DNA"/>
</dbReference>
<protein>
    <submittedName>
        <fullName evidence="1">Uncharacterized protein</fullName>
    </submittedName>
</protein>
<keyword evidence="2" id="KW-1185">Reference proteome</keyword>
<organism evidence="1 2">
    <name type="scientific">Austropuccinia psidii MF-1</name>
    <dbReference type="NCBI Taxonomy" id="1389203"/>
    <lineage>
        <taxon>Eukaryota</taxon>
        <taxon>Fungi</taxon>
        <taxon>Dikarya</taxon>
        <taxon>Basidiomycota</taxon>
        <taxon>Pucciniomycotina</taxon>
        <taxon>Pucciniomycetes</taxon>
        <taxon>Pucciniales</taxon>
        <taxon>Sphaerophragmiaceae</taxon>
        <taxon>Austropuccinia</taxon>
    </lineage>
</organism>
<sequence>MFLDSEAFWPKFSSSGTSSSNVTELPPIDPITVGLPNLPLPCSRGFPIIHPLGEGPIFPEIDNWPPMQHTLPPPSLPKGWTYDLVPNEAPKNIKSTISSKKIIMVKHQTQLPSHFVRVVRNCAPQSFKEAMPSPKASSWMFAIQKEFSRI</sequence>
<evidence type="ECO:0000313" key="2">
    <source>
        <dbReference type="Proteomes" id="UP000765509"/>
    </source>
</evidence>
<evidence type="ECO:0000313" key="1">
    <source>
        <dbReference type="EMBL" id="MBW0522302.1"/>
    </source>
</evidence>
<reference evidence="1" key="1">
    <citation type="submission" date="2021-03" db="EMBL/GenBank/DDBJ databases">
        <title>Draft genome sequence of rust myrtle Austropuccinia psidii MF-1, a brazilian biotype.</title>
        <authorList>
            <person name="Quecine M.C."/>
            <person name="Pachon D.M.R."/>
            <person name="Bonatelli M.L."/>
            <person name="Correr F.H."/>
            <person name="Franceschini L.M."/>
            <person name="Leite T.F."/>
            <person name="Margarido G.R.A."/>
            <person name="Almeida C.A."/>
            <person name="Ferrarezi J.A."/>
            <person name="Labate C.A."/>
        </authorList>
    </citation>
    <scope>NUCLEOTIDE SEQUENCE</scope>
    <source>
        <strain evidence="1">MF-1</strain>
    </source>
</reference>